<dbReference type="EMBL" id="JANQAO010000004">
    <property type="protein sequence ID" value="MDM5148143.1"/>
    <property type="molecule type" value="Genomic_DNA"/>
</dbReference>
<evidence type="ECO:0000313" key="4">
    <source>
        <dbReference type="Proteomes" id="UP001168167"/>
    </source>
</evidence>
<reference evidence="3" key="2">
    <citation type="journal article" date="2023" name="Microbiome">
        <title>Synthase-selected sorting approach identifies a beta-lactone synthase in a nudibranch symbiotic bacterium.</title>
        <authorList>
            <person name="Dzunkova M."/>
            <person name="La Clair J.J."/>
            <person name="Tyml T."/>
            <person name="Doud D."/>
            <person name="Schulz F."/>
            <person name="Piquer-Esteban S."/>
            <person name="Porcel Sanchis D."/>
            <person name="Osborn A."/>
            <person name="Robinson D."/>
            <person name="Louie K.B."/>
            <person name="Bowen B.P."/>
            <person name="Bowers R.M."/>
            <person name="Lee J."/>
            <person name="Arnau V."/>
            <person name="Diaz-Villanueva W."/>
            <person name="Stepanauskas R."/>
            <person name="Gosliner T."/>
            <person name="Date S.V."/>
            <person name="Northen T.R."/>
            <person name="Cheng J.F."/>
            <person name="Burkart M.D."/>
            <person name="Woyke T."/>
        </authorList>
    </citation>
    <scope>NUCLEOTIDE SEQUENCE</scope>
    <source>
        <strain evidence="3">Df01</strain>
    </source>
</reference>
<protein>
    <submittedName>
        <fullName evidence="3">DnaA/Hda family protein</fullName>
    </submittedName>
</protein>
<evidence type="ECO:0000259" key="2">
    <source>
        <dbReference type="Pfam" id="PF22688"/>
    </source>
</evidence>
<sequence length="232" mass="25383">MGGIHSKLLPFAPPPPEFDDFVEGENRQALRAVRALINNQSSTQSVYLWGGGGCGKTYLLRVAVTAARRNGGRAFFCAGDVDIPPPMPGFLATDDIHLLNATSALSLFDWFNVLRQDSGYYILASGDAPVNQITSIGSELAARLAAGLVFHLRELSDDEKGRALARYAERRGFVLPQGVSALFLTRLPRDMTSLITALVDLDHFLLNKQKPLTLSLAHQWLKHWHSDGALSD</sequence>
<dbReference type="SUPFAM" id="SSF52540">
    <property type="entry name" value="P-loop containing nucleoside triphosphate hydrolases"/>
    <property type="match status" value="1"/>
</dbReference>
<reference evidence="3" key="1">
    <citation type="submission" date="2022-08" db="EMBL/GenBank/DDBJ databases">
        <authorList>
            <person name="Dzunkova M."/>
            <person name="La Clair J."/>
            <person name="Tyml T."/>
            <person name="Doud D."/>
            <person name="Schulz F."/>
            <person name="Piquer S."/>
            <person name="Porcel Sanchis D."/>
            <person name="Osborn A."/>
            <person name="Robinson D."/>
            <person name="Louie K.B."/>
            <person name="Bowen B.P."/>
            <person name="Bowers R."/>
            <person name="Lee J."/>
            <person name="Arnau Llombart V."/>
            <person name="Diaz Villanueva W."/>
            <person name="Gosliner T."/>
            <person name="Northen T."/>
            <person name="Cheng J.-F."/>
            <person name="Burkart M.D."/>
            <person name="Woyke T."/>
        </authorList>
    </citation>
    <scope>NUCLEOTIDE SEQUENCE</scope>
    <source>
        <strain evidence="3">Df01</strain>
    </source>
</reference>
<evidence type="ECO:0000259" key="1">
    <source>
        <dbReference type="Pfam" id="PF00308"/>
    </source>
</evidence>
<evidence type="ECO:0000313" key="3">
    <source>
        <dbReference type="EMBL" id="MDM5148143.1"/>
    </source>
</evidence>
<organism evidence="3 4">
    <name type="scientific">Candidatus Doriopsillibacter californiensis</name>
    <dbReference type="NCBI Taxonomy" id="2970740"/>
    <lineage>
        <taxon>Bacteria</taxon>
        <taxon>Pseudomonadati</taxon>
        <taxon>Pseudomonadota</taxon>
        <taxon>Gammaproteobacteria</taxon>
        <taxon>Candidatus Tethybacterales</taxon>
        <taxon>Candidatus Persebacteraceae</taxon>
        <taxon>Candidatus Doriopsillibacter</taxon>
    </lineage>
</organism>
<comment type="caution">
    <text evidence="3">The sequence shown here is derived from an EMBL/GenBank/DDBJ whole genome shotgun (WGS) entry which is preliminary data.</text>
</comment>
<gene>
    <name evidence="3" type="ORF">NQX30_07180</name>
</gene>
<accession>A0ABT7QNS0</accession>
<dbReference type="Gene3D" id="3.40.50.300">
    <property type="entry name" value="P-loop containing nucleotide triphosphate hydrolases"/>
    <property type="match status" value="1"/>
</dbReference>
<dbReference type="Pfam" id="PF22688">
    <property type="entry name" value="Hda_lid"/>
    <property type="match status" value="1"/>
</dbReference>
<keyword evidence="4" id="KW-1185">Reference proteome</keyword>
<proteinExistence type="predicted"/>
<dbReference type="InterPro" id="IPR013317">
    <property type="entry name" value="DnaA_dom"/>
</dbReference>
<dbReference type="Gene3D" id="1.10.8.60">
    <property type="match status" value="1"/>
</dbReference>
<dbReference type="PANTHER" id="PTHR30050">
    <property type="entry name" value="CHROMOSOMAL REPLICATION INITIATOR PROTEIN DNAA"/>
    <property type="match status" value="1"/>
</dbReference>
<dbReference type="Pfam" id="PF00308">
    <property type="entry name" value="Bac_DnaA"/>
    <property type="match status" value="1"/>
</dbReference>
<dbReference type="InterPro" id="IPR027417">
    <property type="entry name" value="P-loop_NTPase"/>
</dbReference>
<feature type="domain" description="Hda lid" evidence="2">
    <location>
        <begin position="157"/>
        <end position="219"/>
    </location>
</feature>
<name>A0ABT7QNS0_9GAMM</name>
<dbReference type="Proteomes" id="UP001168167">
    <property type="component" value="Unassembled WGS sequence"/>
</dbReference>
<dbReference type="InterPro" id="IPR055199">
    <property type="entry name" value="Hda_lid"/>
</dbReference>
<dbReference type="PANTHER" id="PTHR30050:SF5">
    <property type="entry name" value="DNAA REGULATORY INACTIVATOR HDA"/>
    <property type="match status" value="1"/>
</dbReference>
<feature type="domain" description="Chromosomal replication initiator protein DnaA ATPAse" evidence="1">
    <location>
        <begin position="18"/>
        <end position="69"/>
    </location>
</feature>